<dbReference type="NCBIfam" id="TIGR02476">
    <property type="entry name" value="BluB"/>
    <property type="match status" value="1"/>
</dbReference>
<dbReference type="EC" id="1.13.11.79" evidence="2"/>
<comment type="caution">
    <text evidence="2">The sequence shown here is derived from an EMBL/GenBank/DDBJ whole genome shotgun (WGS) entry which is preliminary data.</text>
</comment>
<gene>
    <name evidence="2" type="primary">bluB</name>
    <name evidence="2" type="ORF">E9531_15830</name>
</gene>
<keyword evidence="2" id="KW-0560">Oxidoreductase</keyword>
<evidence type="ECO:0000259" key="1">
    <source>
        <dbReference type="Pfam" id="PF00881"/>
    </source>
</evidence>
<dbReference type="PANTHER" id="PTHR23026:SF123">
    <property type="entry name" value="NAD(P)H NITROREDUCTASE RV3131-RELATED"/>
    <property type="match status" value="1"/>
</dbReference>
<dbReference type="OrthoDB" id="9773807at2"/>
<dbReference type="EMBL" id="STFG01000028">
    <property type="protein sequence ID" value="THT97451.1"/>
    <property type="molecule type" value="Genomic_DNA"/>
</dbReference>
<keyword evidence="3" id="KW-1185">Reference proteome</keyword>
<dbReference type="Pfam" id="PF00881">
    <property type="entry name" value="Nitroreductase"/>
    <property type="match status" value="1"/>
</dbReference>
<dbReference type="InterPro" id="IPR050627">
    <property type="entry name" value="Nitroreductase/BluB"/>
</dbReference>
<evidence type="ECO:0000313" key="3">
    <source>
        <dbReference type="Proteomes" id="UP000308917"/>
    </source>
</evidence>
<dbReference type="RefSeq" id="WP_136574747.1">
    <property type="nucleotide sequence ID" value="NZ_STFG01000028.1"/>
</dbReference>
<dbReference type="SUPFAM" id="SSF55469">
    <property type="entry name" value="FMN-dependent nitroreductase-like"/>
    <property type="match status" value="1"/>
</dbReference>
<dbReference type="AlphaFoldDB" id="A0A4S8EXN4"/>
<proteinExistence type="predicted"/>
<sequence length="207" mass="23295">MTFSDEERESFVRLMRWRRDVRHFETTPIEPAITAQLQLAMEMAPSVGNARPWRVFQVESAAKRQAVHRNFLQANAAALAVQAPQRQHQYAQLKLEGIERAPLQLAIFTNTNPSEGHGLGRHSIAVSLQHSTAMAVQNLNLLARAHGLGVGMVTVLDAAAMASLFEVPAEWQFSLYLCIGVPQFTDDLPLLHRKNWQENVLHPWQVC</sequence>
<accession>A0A4S8EXN4</accession>
<feature type="domain" description="Nitroreductase" evidence="1">
    <location>
        <begin position="16"/>
        <end position="180"/>
    </location>
</feature>
<protein>
    <submittedName>
        <fullName evidence="2">5,6-dimethylbenzimidazole synthase</fullName>
        <ecNumber evidence="2">1.13.11.79</ecNumber>
    </submittedName>
</protein>
<dbReference type="GO" id="GO:0102919">
    <property type="term" value="F:5,6-dimethylbenzimidazole synthase activity"/>
    <property type="evidence" value="ECO:0007669"/>
    <property type="project" value="UniProtKB-EC"/>
</dbReference>
<organism evidence="2 3">
    <name type="scientific">Lampropedia puyangensis</name>
    <dbReference type="NCBI Taxonomy" id="1330072"/>
    <lineage>
        <taxon>Bacteria</taxon>
        <taxon>Pseudomonadati</taxon>
        <taxon>Pseudomonadota</taxon>
        <taxon>Betaproteobacteria</taxon>
        <taxon>Burkholderiales</taxon>
        <taxon>Comamonadaceae</taxon>
        <taxon>Lampropedia</taxon>
    </lineage>
</organism>
<dbReference type="InterPro" id="IPR000415">
    <property type="entry name" value="Nitroreductase-like"/>
</dbReference>
<reference evidence="2 3" key="1">
    <citation type="journal article" date="2015" name="Antonie Van Leeuwenhoek">
        <title>Lampropedia puyangensis sp. nov., isolated from symptomatic bark of Populus ? euramericana canker and emended description of Lampropedia hyalina (Ehrenberg 1832) Lee et al. 2004.</title>
        <authorList>
            <person name="Li Y."/>
            <person name="Wang T."/>
            <person name="Piao C.G."/>
            <person name="Wang L.F."/>
            <person name="Tian G.Z."/>
            <person name="Zhu T.H."/>
            <person name="Guo M.W."/>
        </authorList>
    </citation>
    <scope>NUCLEOTIDE SEQUENCE [LARGE SCALE GENOMIC DNA]</scope>
    <source>
        <strain evidence="2 3">2-bin</strain>
    </source>
</reference>
<dbReference type="InterPro" id="IPR029479">
    <property type="entry name" value="Nitroreductase"/>
</dbReference>
<dbReference type="InterPro" id="IPR012825">
    <property type="entry name" value="BluB"/>
</dbReference>
<evidence type="ECO:0000313" key="2">
    <source>
        <dbReference type="EMBL" id="THT97451.1"/>
    </source>
</evidence>
<dbReference type="PANTHER" id="PTHR23026">
    <property type="entry name" value="NADPH NITROREDUCTASE"/>
    <property type="match status" value="1"/>
</dbReference>
<dbReference type="Gene3D" id="3.40.109.10">
    <property type="entry name" value="NADH Oxidase"/>
    <property type="match status" value="1"/>
</dbReference>
<dbReference type="Proteomes" id="UP000308917">
    <property type="component" value="Unassembled WGS sequence"/>
</dbReference>
<name>A0A4S8EXN4_9BURK</name>